<keyword evidence="2" id="KW-1185">Reference proteome</keyword>
<feature type="coiled-coil region" evidence="1">
    <location>
        <begin position="110"/>
        <end position="137"/>
    </location>
</feature>
<keyword evidence="1" id="KW-0175">Coiled coil</keyword>
<dbReference type="Proteomes" id="UP000887577">
    <property type="component" value="Unplaced"/>
</dbReference>
<evidence type="ECO:0000256" key="1">
    <source>
        <dbReference type="SAM" id="Coils"/>
    </source>
</evidence>
<proteinExistence type="predicted"/>
<protein>
    <submittedName>
        <fullName evidence="3">Uncharacterized protein</fullName>
    </submittedName>
</protein>
<sequence length="504" mass="58142">MDKRNIPPDLKLIDYLDLAFTFTPCSSDSYTRAARFSLSTPGQETNAPKTPEIHHFKTSHTLLDITNESPKYRGPNKKTVKLIKSRIGGMISQAADKFTDCDASTKLQLYKELLKDKLQLEEELKQVKQQLDIAKKFKINNEKDTEMIDLEVKSLNEIGVQTIESRIKEDSSPKTFEILMKNYSNKNYSDLLDLHHYFFHFAKRMMNIEKCFLDLSSRQTKLTRTNDGYNMLCHLAAPRMPMDSLEAIEHRKTLILQIASKFDLKLQPENCMTPLEASLMMNKCRLSMRCYLKLRDLVTNYITLPSRHTIDKQTKDIDEIFKTTVRYVPFENDRILVTTVDNVREVITYRVQTLINHGNFQRMPSPWEKTIFLAEYYDKGGEHISVKLGVGLACSLFNSDPQRVTLVGGYHGDMKYMPACFRPVIKQLNGIKFIEVIIDGKVERFEIVRRFSSDTEGILQCHCRLSATSNTYCWNCNYAVKVGDRRLTFHECDGGYAGPPLVIK</sequence>
<dbReference type="AlphaFoldDB" id="A0A914YFV3"/>
<evidence type="ECO:0000313" key="3">
    <source>
        <dbReference type="WBParaSite" id="PSU_v2.g16229.t1"/>
    </source>
</evidence>
<organism evidence="2 3">
    <name type="scientific">Panagrolaimus superbus</name>
    <dbReference type="NCBI Taxonomy" id="310955"/>
    <lineage>
        <taxon>Eukaryota</taxon>
        <taxon>Metazoa</taxon>
        <taxon>Ecdysozoa</taxon>
        <taxon>Nematoda</taxon>
        <taxon>Chromadorea</taxon>
        <taxon>Rhabditida</taxon>
        <taxon>Tylenchina</taxon>
        <taxon>Panagrolaimomorpha</taxon>
        <taxon>Panagrolaimoidea</taxon>
        <taxon>Panagrolaimidae</taxon>
        <taxon>Panagrolaimus</taxon>
    </lineage>
</organism>
<accession>A0A914YFV3</accession>
<name>A0A914YFV3_9BILA</name>
<dbReference type="WBParaSite" id="PSU_v2.g16229.t1">
    <property type="protein sequence ID" value="PSU_v2.g16229.t1"/>
    <property type="gene ID" value="PSU_v2.g16229"/>
</dbReference>
<evidence type="ECO:0000313" key="2">
    <source>
        <dbReference type="Proteomes" id="UP000887577"/>
    </source>
</evidence>
<reference evidence="3" key="1">
    <citation type="submission" date="2022-11" db="UniProtKB">
        <authorList>
            <consortium name="WormBaseParasite"/>
        </authorList>
    </citation>
    <scope>IDENTIFICATION</scope>
</reference>